<protein>
    <submittedName>
        <fullName evidence="2">Uncharacterized protein</fullName>
    </submittedName>
</protein>
<dbReference type="Proteomes" id="UP001075001">
    <property type="component" value="Unassembled WGS sequence"/>
</dbReference>
<evidence type="ECO:0000313" key="1">
    <source>
        <dbReference type="EMBL" id="MDG1644957.1"/>
    </source>
</evidence>
<evidence type="ECO:0000313" key="4">
    <source>
        <dbReference type="Proteomes" id="UP001075001"/>
    </source>
</evidence>
<keyword evidence="4" id="KW-1185">Reference proteome</keyword>
<dbReference type="EMBL" id="JAPQEX020000001">
    <property type="protein sequence ID" value="MDG1644957.1"/>
    <property type="molecule type" value="Genomic_DNA"/>
</dbReference>
<organism evidence="2 3">
    <name type="scientific">Klebsiella huaxiensis</name>
    <dbReference type="NCBI Taxonomy" id="2153354"/>
    <lineage>
        <taxon>Bacteria</taxon>
        <taxon>Pseudomonadati</taxon>
        <taxon>Pseudomonadota</taxon>
        <taxon>Gammaproteobacteria</taxon>
        <taxon>Enterobacterales</taxon>
        <taxon>Enterobacteriaceae</taxon>
        <taxon>Klebsiella/Raoultella group</taxon>
        <taxon>Klebsiella</taxon>
    </lineage>
</organism>
<gene>
    <name evidence="1" type="ORF">OXR69_024280</name>
    <name evidence="2" type="ORF">SB6422_04511</name>
</gene>
<evidence type="ECO:0000313" key="2">
    <source>
        <dbReference type="EMBL" id="VUS35955.1"/>
    </source>
</evidence>
<evidence type="ECO:0000313" key="3">
    <source>
        <dbReference type="Proteomes" id="UP000317374"/>
    </source>
</evidence>
<accession>A0A564HUM6</accession>
<dbReference type="AlphaFoldDB" id="A0A564HUM6"/>
<dbReference type="Proteomes" id="UP000317374">
    <property type="component" value="Unassembled WGS sequence"/>
</dbReference>
<dbReference type="OrthoDB" id="6928755at2"/>
<sequence>MIVSSREARVGNGLSKMKIKVIKYIKRLFCKNAELMDIFANDNFQMSISERDYPPFISLAKQQIYAVHAIFVCSDQKLSLIKENIADIFSVDATQIIQQGVISDGLVLARCGYRDAMAISNKKVLTYSFEKDFNNNLVRVVTNSAEFVHAVKTLPVSPPLPWDAFPSLRPQGYGSLQGRLAFWWENIWRPFWHNLAPDEKDAFLMQYDVSEEWREFIFCHP</sequence>
<proteinExistence type="predicted"/>
<dbReference type="EMBL" id="CABGGW010000005">
    <property type="protein sequence ID" value="VUS35955.1"/>
    <property type="molecule type" value="Genomic_DNA"/>
</dbReference>
<dbReference type="RefSeq" id="WP_130624351.1">
    <property type="nucleotide sequence ID" value="NZ_CABGGW010000005.1"/>
</dbReference>
<reference evidence="2 3" key="1">
    <citation type="submission" date="2019-07" db="EMBL/GenBank/DDBJ databases">
        <authorList>
            <person name="Brisse S."/>
            <person name="Rodrigues C."/>
            <person name="Thorpe H."/>
        </authorList>
    </citation>
    <scope>NUCLEOTIDE SEQUENCE [LARGE SCALE GENOMIC DNA]</scope>
    <source>
        <strain evidence="2">SB6422</strain>
    </source>
</reference>
<reference evidence="1" key="2">
    <citation type="submission" date="2023-03" db="EMBL/GenBank/DDBJ databases">
        <title>identification of new KPC variant in Klebsiella huaxiensis from the Hospital Sewage Samples in China.</title>
        <authorList>
            <person name="Wu Y."/>
        </authorList>
    </citation>
    <scope>NUCLEOTIDE SEQUENCE</scope>
    <source>
        <strain evidence="1">ZR-9</strain>
    </source>
</reference>
<name>A0A564HUM6_9ENTR</name>